<protein>
    <recommendedName>
        <fullName evidence="1">Orc1-like AAA ATPase domain-containing protein</fullName>
    </recommendedName>
</protein>
<evidence type="ECO:0000259" key="1">
    <source>
        <dbReference type="Pfam" id="PF13191"/>
    </source>
</evidence>
<feature type="domain" description="Orc1-like AAA ATPase" evidence="1">
    <location>
        <begin position="20"/>
        <end position="143"/>
    </location>
</feature>
<evidence type="ECO:0000313" key="2">
    <source>
        <dbReference type="EMBL" id="PSR20090.1"/>
    </source>
</evidence>
<name>A0A2T2WCZ0_9FIRM</name>
<evidence type="ECO:0000313" key="3">
    <source>
        <dbReference type="Proteomes" id="UP000241848"/>
    </source>
</evidence>
<dbReference type="SUPFAM" id="SSF52540">
    <property type="entry name" value="P-loop containing nucleoside triphosphate hydrolases"/>
    <property type="match status" value="1"/>
</dbReference>
<dbReference type="Gene3D" id="3.40.50.300">
    <property type="entry name" value="P-loop containing nucleotide triphosphate hydrolases"/>
    <property type="match status" value="1"/>
</dbReference>
<comment type="caution">
    <text evidence="2">The sequence shown here is derived from an EMBL/GenBank/DDBJ whole genome shotgun (WGS) entry which is preliminary data.</text>
</comment>
<dbReference type="AlphaFoldDB" id="A0A2T2WCZ0"/>
<dbReference type="Pfam" id="PF13191">
    <property type="entry name" value="AAA_16"/>
    <property type="match status" value="1"/>
</dbReference>
<dbReference type="Proteomes" id="UP000241848">
    <property type="component" value="Unassembled WGS sequence"/>
</dbReference>
<dbReference type="EMBL" id="PXYV01000088">
    <property type="protein sequence ID" value="PSR20090.1"/>
    <property type="molecule type" value="Genomic_DNA"/>
</dbReference>
<dbReference type="InterPro" id="IPR041664">
    <property type="entry name" value="AAA_16"/>
</dbReference>
<organism evidence="2 3">
    <name type="scientific">Sulfobacillus acidophilus</name>
    <dbReference type="NCBI Taxonomy" id="53633"/>
    <lineage>
        <taxon>Bacteria</taxon>
        <taxon>Bacillati</taxon>
        <taxon>Bacillota</taxon>
        <taxon>Clostridia</taxon>
        <taxon>Eubacteriales</taxon>
        <taxon>Clostridiales Family XVII. Incertae Sedis</taxon>
        <taxon>Sulfobacillus</taxon>
    </lineage>
</organism>
<accession>A0A2T2WCZ0</accession>
<proteinExistence type="predicted"/>
<dbReference type="InterPro" id="IPR027417">
    <property type="entry name" value="P-loop_NTPase"/>
</dbReference>
<sequence>MQSPAFQSSMALIPEPPQTLIGRQESWTSLHTAFNSGSYPMIYVWGAPGTGKTYLVRHFAQTLEKQANIPFVWAPGRKADFSAQAWLRAMAHELDLTEDSELTFDQVRSTLLTRCRTHPFHWIVDHIDDVPFASQDLAEVAQALIRQGGFVTFIGRTSPVQLWPGQNYLRSQLSTILLEDWSFDQARDFLSHHQINDEALVDHVIQITQGRPQLLAAVCDGLTHLDATQVPAEHTVFMAHAMDLNGFLIEQIFHPGSLRLTWRAGQPLDARDTLIAAASIAPMVNREWMTRVVGRATVHQAWERFVSCATLNSYRGGYYGLFPALREQIAGAVQKIRPWTWEQWLRRSTHYYLSLLQSGRLEPDQAWRLLAGFIRPRLGYHPFRSEGQSLIVRQTDHILEILTENGKIVGQVQVNVQDGSLFLSDAQLLETSLNWSQLVNLVAQQFHLYSAIHWEAAPSSGELAHLLKLLQFTPQDDQWWDLTFAIRTYAQWLQDLVAPPQGLIPGDPVSVTQAILQNLSAGNEESHPQADAYWASIADSSTFRAWFRDALNSANLGERVDGKTTLVLYYVDRRGTHEELAELLHVSRATYFRNHRQALERLAEAVFC</sequence>
<gene>
    <name evidence="2" type="ORF">C7B45_16605</name>
</gene>
<reference evidence="2 3" key="1">
    <citation type="journal article" date="2014" name="BMC Genomics">
        <title>Comparison of environmental and isolate Sulfobacillus genomes reveals diverse carbon, sulfur, nitrogen, and hydrogen metabolisms.</title>
        <authorList>
            <person name="Justice N.B."/>
            <person name="Norman A."/>
            <person name="Brown C.T."/>
            <person name="Singh A."/>
            <person name="Thomas B.C."/>
            <person name="Banfield J.F."/>
        </authorList>
    </citation>
    <scope>NUCLEOTIDE SEQUENCE [LARGE SCALE GENOMIC DNA]</scope>
    <source>
        <strain evidence="2">AMDSBA3</strain>
    </source>
</reference>